<dbReference type="RefSeq" id="WP_264247291.1">
    <property type="nucleotide sequence ID" value="NZ_CP107567.1"/>
</dbReference>
<accession>A0ABY6IBV5</accession>
<keyword evidence="2" id="KW-1185">Reference proteome</keyword>
<gene>
    <name evidence="1" type="ORF">OGH68_25455</name>
</gene>
<reference evidence="1" key="1">
    <citation type="submission" date="2022-10" db="EMBL/GenBank/DDBJ databases">
        <title>Cytochrome P450 Catalyzes Benzene Ring Formation in the Biosynthesis of Trialkyl-Substituted Aromatic Polyketides.</title>
        <authorList>
            <person name="Zhao E."/>
            <person name="Ge H."/>
        </authorList>
    </citation>
    <scope>NUCLEOTIDE SEQUENCE</scope>
    <source>
        <strain evidence="1">NA0869</strain>
    </source>
</reference>
<organism evidence="1 2">
    <name type="scientific">Streptomyces peucetius</name>
    <dbReference type="NCBI Taxonomy" id="1950"/>
    <lineage>
        <taxon>Bacteria</taxon>
        <taxon>Bacillati</taxon>
        <taxon>Actinomycetota</taxon>
        <taxon>Actinomycetes</taxon>
        <taxon>Kitasatosporales</taxon>
        <taxon>Streptomycetaceae</taxon>
        <taxon>Streptomyces</taxon>
    </lineage>
</organism>
<dbReference type="Proteomes" id="UP001163878">
    <property type="component" value="Chromosome"/>
</dbReference>
<dbReference type="EMBL" id="CP107567">
    <property type="protein sequence ID" value="UYQ64483.1"/>
    <property type="molecule type" value="Genomic_DNA"/>
</dbReference>
<sequence length="151" mass="16537">MSELSEEAERALLLAGWTPGRCVDTSAWRARLEDSGFVMHEAAESFLSEFGGLSFEYGGDGISRAREAFELDPLLALGEDDRFSEWGELTGVTLFPIGELDQGRYFLGLDEAGTIYLVADWLAQFGVGLNGMESLILGVAPEVLYDCYPQP</sequence>
<proteinExistence type="predicted"/>
<name>A0ABY6IBV5_STRPE</name>
<evidence type="ECO:0000313" key="2">
    <source>
        <dbReference type="Proteomes" id="UP001163878"/>
    </source>
</evidence>
<protein>
    <submittedName>
        <fullName evidence="1">SUKH-3 domain-containing protein</fullName>
    </submittedName>
</protein>
<evidence type="ECO:0000313" key="1">
    <source>
        <dbReference type="EMBL" id="UYQ64483.1"/>
    </source>
</evidence>
<dbReference type="InterPro" id="IPR025850">
    <property type="entry name" value="SUKH-3"/>
</dbReference>
<dbReference type="Pfam" id="PF14433">
    <property type="entry name" value="SUKH-3"/>
    <property type="match status" value="1"/>
</dbReference>